<dbReference type="SMART" id="SM00494">
    <property type="entry name" value="ChtBD2"/>
    <property type="match status" value="2"/>
</dbReference>
<feature type="compositionally biased region" description="Acidic residues" evidence="1">
    <location>
        <begin position="1050"/>
        <end position="1061"/>
    </location>
</feature>
<feature type="compositionally biased region" description="Acidic residues" evidence="1">
    <location>
        <begin position="961"/>
        <end position="973"/>
    </location>
</feature>
<reference evidence="3" key="1">
    <citation type="journal article" date="2023" name="G3 (Bethesda)">
        <title>Whole genome assemblies of Zophobas morio and Tenebrio molitor.</title>
        <authorList>
            <person name="Kaur S."/>
            <person name="Stinson S.A."/>
            <person name="diCenzo G.C."/>
        </authorList>
    </citation>
    <scope>NUCLEOTIDE SEQUENCE</scope>
    <source>
        <strain evidence="3">QUZm001</strain>
    </source>
</reference>
<dbReference type="GO" id="GO:0008061">
    <property type="term" value="F:chitin binding"/>
    <property type="evidence" value="ECO:0007669"/>
    <property type="project" value="InterPro"/>
</dbReference>
<accession>A0AA38HTD6</accession>
<feature type="region of interest" description="Disordered" evidence="1">
    <location>
        <begin position="887"/>
        <end position="1239"/>
    </location>
</feature>
<dbReference type="GO" id="GO:0005576">
    <property type="term" value="C:extracellular region"/>
    <property type="evidence" value="ECO:0007669"/>
    <property type="project" value="InterPro"/>
</dbReference>
<evidence type="ECO:0000259" key="2">
    <source>
        <dbReference type="PROSITE" id="PS50940"/>
    </source>
</evidence>
<feature type="domain" description="Chitin-binding type-2" evidence="2">
    <location>
        <begin position="1416"/>
        <end position="1478"/>
    </location>
</feature>
<dbReference type="InterPro" id="IPR036508">
    <property type="entry name" value="Chitin-bd_dom_sf"/>
</dbReference>
<protein>
    <recommendedName>
        <fullName evidence="2">Chitin-binding type-2 domain-containing protein</fullName>
    </recommendedName>
</protein>
<organism evidence="3 4">
    <name type="scientific">Zophobas morio</name>
    <dbReference type="NCBI Taxonomy" id="2755281"/>
    <lineage>
        <taxon>Eukaryota</taxon>
        <taxon>Metazoa</taxon>
        <taxon>Ecdysozoa</taxon>
        <taxon>Arthropoda</taxon>
        <taxon>Hexapoda</taxon>
        <taxon>Insecta</taxon>
        <taxon>Pterygota</taxon>
        <taxon>Neoptera</taxon>
        <taxon>Endopterygota</taxon>
        <taxon>Coleoptera</taxon>
        <taxon>Polyphaga</taxon>
        <taxon>Cucujiformia</taxon>
        <taxon>Tenebrionidae</taxon>
        <taxon>Zophobas</taxon>
    </lineage>
</organism>
<comment type="caution">
    <text evidence="3">The sequence shown here is derived from an EMBL/GenBank/DDBJ whole genome shotgun (WGS) entry which is preliminary data.</text>
</comment>
<dbReference type="SUPFAM" id="SSF57625">
    <property type="entry name" value="Invertebrate chitin-binding proteins"/>
    <property type="match status" value="2"/>
</dbReference>
<evidence type="ECO:0000313" key="3">
    <source>
        <dbReference type="EMBL" id="KAJ3643156.1"/>
    </source>
</evidence>
<feature type="compositionally biased region" description="Acidic residues" evidence="1">
    <location>
        <begin position="806"/>
        <end position="820"/>
    </location>
</feature>
<feature type="compositionally biased region" description="Acidic residues" evidence="1">
    <location>
        <begin position="1103"/>
        <end position="1116"/>
    </location>
</feature>
<gene>
    <name evidence="3" type="ORF">Zmor_025883</name>
</gene>
<sequence length="1478" mass="167045">MPYTMKTVYLLGLLWLYLLGFVYVVLCVEPGYLDFDNLPDTNFSCVGKVIGGYYADLETNCQMFHVCTIGQLDEPMDIRFLCLNGTVFDQETRVCERIDEVDCSKSEKFYSLNLELYGNTQPSISEDNADTDPPIIIKASTTTTTTTTTTTPKPKTKTTKAAFFTTAAPTVTTVTKVISAHHFPISNSPDIRFNPEEINISLHPGTLANLRSKSLAYQQQVFNDNKKKVVVTTHTSYGTPDKEDFVRIVPNTQRPVSSTQKIKGQSPATPADINYGFTYHQTEDNSQEYTEPPHNYQYHHSNVPYRHAQFRNQFKTTTYRSEHLATTRKHPYNPHKESTTFRTSYVSSLKTPTYHTYRTEKPQRLQLPLPLLPTLPPLTFSSPAPFSLGHHIETKRYTSDQPPPRIIISASASVSDNSGRRLNYSLGTIGVTPLLEEPPKSYDDYKDHDVVLDPFYHDVPKIKASRRKKRQIKPSDIPNEQAAADVLKFLFEWYSTHQKSSTVKVPINPEDITEINEQLAPIVEAPILNQNKSYDDFFNFKESALFKRRSKFNIVGDVLSVTEAPVASTSKPTVVTVAKLDTVDYVDDNYEAVQSNNTNVTEKTKTNVTTTEKVVTTTIEETTLPPTTTTAEPTTTNRIMGIMRKRAKTHHKRLINENRQRYIASLNALKPKIRLKDKQKPTTEAHVVEETITVAPPAKKFRPSSTKRTTRTKKITTPSTTSTRKVTTPSTTTTQKVTTPSTTTTQKVTTPSTTTTQKITTTITTTLATTTPEVTTPEQEIFTETEENLETETTLIPEENKTEPVDATEEPQQEVVDVSEEPTSTQTDSYDDKDFEDDQMRQESKVSSNFEGTTTEFEELVAQNETNTEDAHIEKTPEEPFDIEYEELEPESEKTTTVVENPEVETTTQMEEPHVTDVEKDNLLSKPRIRGRSNSKFYDNYSSDSTRQATAIKTEQPVVETTEELGNEDETTDENLGTTATQEMIEDHEKNEDAGHEEEVLSKPDDVEYYDEYELETESTGDNEEENVKLPGEVTEQLEISPKDKSSTEVSEDPDDEDNPNDEALMSTTVEFTDTEEHSEHLENKETVLIKPSDVNFDKEFGDQQEEPELVDTDKEEEIKKPRERGRGRGRTRFNNNYKTEDESPTLPINDEISEKDVEPKNENEEIIDETTTENGEIISTEPEDADSKSTTLEAAPTTTPQSTMEPTDKIEEDPLTTTPSSTTLEEIPSTSSTSTTEYYEETTTVDANNEVYQTIATESSSTISTESATNLTPAATTTTEVPSTTRSRHNARRTRPLRTRTSSSYRRPNSRHRFSTELTSRPSRRKPVIEDEIVDALTSQLTTTESLIKEEISTSPRITTSTIVDYTEDVPATDAPLFKSANPTQAESAKESLHTTPLSMVYKLHVRKEKLKSYIFNCFGKAINKFYSDPRDCRLFHYCTSGYTKNQLLDMKFVCDLGTYFDEEKLICTKSKPERCL</sequence>
<feature type="compositionally biased region" description="Basic and acidic residues" evidence="1">
    <location>
        <begin position="1153"/>
        <end position="1164"/>
    </location>
</feature>
<feature type="compositionally biased region" description="Polar residues" evidence="1">
    <location>
        <begin position="1189"/>
        <end position="1206"/>
    </location>
</feature>
<evidence type="ECO:0000256" key="1">
    <source>
        <dbReference type="SAM" id="MobiDB-lite"/>
    </source>
</evidence>
<dbReference type="Gene3D" id="2.170.140.10">
    <property type="entry name" value="Chitin binding domain"/>
    <property type="match status" value="1"/>
</dbReference>
<feature type="region of interest" description="Disordered" evidence="1">
    <location>
        <begin position="1259"/>
        <end position="1327"/>
    </location>
</feature>
<dbReference type="EMBL" id="JALNTZ010000008">
    <property type="protein sequence ID" value="KAJ3643156.1"/>
    <property type="molecule type" value="Genomic_DNA"/>
</dbReference>
<feature type="region of interest" description="Disordered" evidence="1">
    <location>
        <begin position="773"/>
        <end position="851"/>
    </location>
</feature>
<feature type="compositionally biased region" description="Basic residues" evidence="1">
    <location>
        <begin position="1287"/>
        <end position="1299"/>
    </location>
</feature>
<feature type="compositionally biased region" description="Low complexity" evidence="1">
    <location>
        <begin position="1259"/>
        <end position="1286"/>
    </location>
</feature>
<feature type="compositionally biased region" description="Basic and acidic residues" evidence="1">
    <location>
        <begin position="985"/>
        <end position="1006"/>
    </location>
</feature>
<name>A0AA38HTD6_9CUCU</name>
<feature type="compositionally biased region" description="Basic and acidic residues" evidence="1">
    <location>
        <begin position="911"/>
        <end position="923"/>
    </location>
</feature>
<feature type="compositionally biased region" description="Low complexity" evidence="1">
    <location>
        <begin position="895"/>
        <end position="908"/>
    </location>
</feature>
<dbReference type="Pfam" id="PF01607">
    <property type="entry name" value="CBM_14"/>
    <property type="match status" value="2"/>
</dbReference>
<feature type="compositionally biased region" description="Acidic residues" evidence="1">
    <location>
        <begin position="781"/>
        <end position="790"/>
    </location>
</feature>
<feature type="compositionally biased region" description="Polar residues" evidence="1">
    <location>
        <begin position="934"/>
        <end position="953"/>
    </location>
</feature>
<dbReference type="PROSITE" id="PS50940">
    <property type="entry name" value="CHIT_BIND_II"/>
    <property type="match status" value="2"/>
</dbReference>
<dbReference type="PANTHER" id="PTHR22933">
    <property type="entry name" value="FI18007P1-RELATED"/>
    <property type="match status" value="1"/>
</dbReference>
<dbReference type="InterPro" id="IPR002557">
    <property type="entry name" value="Chitin-bd_dom"/>
</dbReference>
<feature type="compositionally biased region" description="Acidic residues" evidence="1">
    <location>
        <begin position="1007"/>
        <end position="1025"/>
    </location>
</feature>
<evidence type="ECO:0000313" key="4">
    <source>
        <dbReference type="Proteomes" id="UP001168821"/>
    </source>
</evidence>
<feature type="compositionally biased region" description="Basic and acidic residues" evidence="1">
    <location>
        <begin position="1117"/>
        <end position="1127"/>
    </location>
</feature>
<dbReference type="InterPro" id="IPR052976">
    <property type="entry name" value="Scoloptoxin-like"/>
</dbReference>
<dbReference type="Proteomes" id="UP001168821">
    <property type="component" value="Unassembled WGS sequence"/>
</dbReference>
<feature type="compositionally biased region" description="Basic and acidic residues" evidence="1">
    <location>
        <begin position="1075"/>
        <end position="1088"/>
    </location>
</feature>
<feature type="region of interest" description="Disordered" evidence="1">
    <location>
        <begin position="699"/>
        <end position="750"/>
    </location>
</feature>
<feature type="compositionally biased region" description="Low complexity" evidence="1">
    <location>
        <begin position="715"/>
        <end position="750"/>
    </location>
</feature>
<feature type="compositionally biased region" description="Low complexity" evidence="1">
    <location>
        <begin position="1216"/>
        <end position="1239"/>
    </location>
</feature>
<dbReference type="PANTHER" id="PTHR22933:SF43">
    <property type="entry name" value="LP10131P"/>
    <property type="match status" value="1"/>
</dbReference>
<keyword evidence="4" id="KW-1185">Reference proteome</keyword>
<proteinExistence type="predicted"/>
<feature type="domain" description="Chitin-binding type-2" evidence="2">
    <location>
        <begin position="42"/>
        <end position="105"/>
    </location>
</feature>